<evidence type="ECO:0008006" key="4">
    <source>
        <dbReference type="Google" id="ProtNLM"/>
    </source>
</evidence>
<keyword evidence="1" id="KW-0175">Coiled coil</keyword>
<sequence length="117" mass="14214">MPAYKDLHEMIKEMIDREEERIDKEIEQIKEEIAKEAEEPLYTFYEKNDAIYYIIDVPFINEKTIYVKVENKYIKLSCKDIHDKNYQLVIPVYANFENYDIQVIRSKGFIKLVLRKK</sequence>
<gene>
    <name evidence="2" type="ORF">DFR86_09380</name>
</gene>
<accession>A0A2U9INZ4</accession>
<dbReference type="InterPro" id="IPR008978">
    <property type="entry name" value="HSP20-like_chaperone"/>
</dbReference>
<dbReference type="KEGG" id="asul:DFR86_09380"/>
<dbReference type="AlphaFoldDB" id="A0A2U9INZ4"/>
<evidence type="ECO:0000313" key="2">
    <source>
        <dbReference type="EMBL" id="AWR97735.1"/>
    </source>
</evidence>
<dbReference type="SUPFAM" id="SSF49764">
    <property type="entry name" value="HSP20-like chaperones"/>
    <property type="match status" value="1"/>
</dbReference>
<proteinExistence type="predicted"/>
<evidence type="ECO:0000256" key="1">
    <source>
        <dbReference type="SAM" id="Coils"/>
    </source>
</evidence>
<protein>
    <recommendedName>
        <fullName evidence="4">ArsA HSP20-like domain-containing protein</fullName>
    </recommendedName>
</protein>
<keyword evidence="3" id="KW-1185">Reference proteome</keyword>
<dbReference type="EMBL" id="CP029288">
    <property type="protein sequence ID" value="AWR97735.1"/>
    <property type="molecule type" value="Genomic_DNA"/>
</dbReference>
<feature type="coiled-coil region" evidence="1">
    <location>
        <begin position="8"/>
        <end position="39"/>
    </location>
</feature>
<organism evidence="2 3">
    <name type="scientific">Acidianus sulfidivorans JP7</name>
    <dbReference type="NCBI Taxonomy" id="619593"/>
    <lineage>
        <taxon>Archaea</taxon>
        <taxon>Thermoproteota</taxon>
        <taxon>Thermoprotei</taxon>
        <taxon>Sulfolobales</taxon>
        <taxon>Sulfolobaceae</taxon>
        <taxon>Acidianus</taxon>
    </lineage>
</organism>
<reference evidence="2 3" key="1">
    <citation type="submission" date="2018-05" db="EMBL/GenBank/DDBJ databases">
        <title>Complete Genome Sequences of Extremely Thermoacidophilic, Metal-Mobilizing Type-Strain Members of the Archaeal Family Sulfolobaceae: Acidianus brierleyi DSM-1651T, Acidianus sulfidivorans DSM-18786T, Metallosphaera hakonensis DSM-7519T, and Metallosphaera prunae DSM-10039T.</title>
        <authorList>
            <person name="Counts J.A."/>
            <person name="Kelly R.M."/>
        </authorList>
    </citation>
    <scope>NUCLEOTIDE SEQUENCE [LARGE SCALE GENOMIC DNA]</scope>
    <source>
        <strain evidence="2 3">JP7</strain>
    </source>
</reference>
<dbReference type="Proteomes" id="UP000248410">
    <property type="component" value="Chromosome"/>
</dbReference>
<dbReference type="GeneID" id="36838179"/>
<dbReference type="RefSeq" id="WP_110380625.1">
    <property type="nucleotide sequence ID" value="NZ_CP029288.2"/>
</dbReference>
<dbReference type="OrthoDB" id="37046at2157"/>
<name>A0A2U9INZ4_9CREN</name>
<evidence type="ECO:0000313" key="3">
    <source>
        <dbReference type="Proteomes" id="UP000248410"/>
    </source>
</evidence>